<organism evidence="2 3">
    <name type="scientific">Halorubrum xinjiangense</name>
    <dbReference type="NCBI Taxonomy" id="261291"/>
    <lineage>
        <taxon>Archaea</taxon>
        <taxon>Methanobacteriati</taxon>
        <taxon>Methanobacteriota</taxon>
        <taxon>Stenosarchaea group</taxon>
        <taxon>Halobacteria</taxon>
        <taxon>Halobacteriales</taxon>
        <taxon>Haloferacaceae</taxon>
        <taxon>Halorubrum</taxon>
    </lineage>
</organism>
<evidence type="ECO:0000256" key="1">
    <source>
        <dbReference type="SAM" id="Phobius"/>
    </source>
</evidence>
<dbReference type="EMBL" id="FNBO01000001">
    <property type="protein sequence ID" value="SDE95019.1"/>
    <property type="molecule type" value="Genomic_DNA"/>
</dbReference>
<keyword evidence="1" id="KW-0812">Transmembrane</keyword>
<dbReference type="AlphaFoldDB" id="A0A1G7H4F5"/>
<keyword evidence="3" id="KW-1185">Reference proteome</keyword>
<accession>A0A1G7H4F5</accession>
<name>A0A1G7H4F5_9EURY</name>
<protein>
    <submittedName>
        <fullName evidence="2">Uncharacterized protein</fullName>
    </submittedName>
</protein>
<keyword evidence="1" id="KW-1133">Transmembrane helix</keyword>
<feature type="transmembrane region" description="Helical" evidence="1">
    <location>
        <begin position="12"/>
        <end position="31"/>
    </location>
</feature>
<dbReference type="Proteomes" id="UP000324020">
    <property type="component" value="Unassembled WGS sequence"/>
</dbReference>
<dbReference type="OrthoDB" id="166747at2157"/>
<proteinExistence type="predicted"/>
<evidence type="ECO:0000313" key="3">
    <source>
        <dbReference type="Proteomes" id="UP000324020"/>
    </source>
</evidence>
<reference evidence="2 3" key="1">
    <citation type="submission" date="2016-10" db="EMBL/GenBank/DDBJ databases">
        <authorList>
            <person name="Varghese N."/>
            <person name="Submissions S."/>
        </authorList>
    </citation>
    <scope>NUCLEOTIDE SEQUENCE [LARGE SCALE GENOMIC DNA]</scope>
    <source>
        <strain evidence="2 3">CGMCC 1.3527</strain>
    </source>
</reference>
<gene>
    <name evidence="2" type="ORF">SAMN04488067_101198</name>
</gene>
<evidence type="ECO:0000313" key="2">
    <source>
        <dbReference type="EMBL" id="SDE95019.1"/>
    </source>
</evidence>
<dbReference type="RefSeq" id="WP_188127967.1">
    <property type="nucleotide sequence ID" value="NZ_FNBO01000001.1"/>
</dbReference>
<keyword evidence="1" id="KW-0472">Membrane</keyword>
<sequence>MFDRIRTAALFGLHQASVAVGISLFPVAVFARRRLGINVPVGRLVETTTEAFEAADEE</sequence>